<proteinExistence type="predicted"/>
<protein>
    <submittedName>
        <fullName evidence="1">Uncharacterized protein</fullName>
    </submittedName>
</protein>
<organism evidence="1 2">
    <name type="scientific">Dryococelus australis</name>
    <dbReference type="NCBI Taxonomy" id="614101"/>
    <lineage>
        <taxon>Eukaryota</taxon>
        <taxon>Metazoa</taxon>
        <taxon>Ecdysozoa</taxon>
        <taxon>Arthropoda</taxon>
        <taxon>Hexapoda</taxon>
        <taxon>Insecta</taxon>
        <taxon>Pterygota</taxon>
        <taxon>Neoptera</taxon>
        <taxon>Polyneoptera</taxon>
        <taxon>Phasmatodea</taxon>
        <taxon>Verophasmatodea</taxon>
        <taxon>Anareolatae</taxon>
        <taxon>Phasmatidae</taxon>
        <taxon>Eurycanthinae</taxon>
        <taxon>Dryococelus</taxon>
    </lineage>
</organism>
<gene>
    <name evidence="1" type="ORF">PR048_010211</name>
</gene>
<accession>A0ABQ9I237</accession>
<comment type="caution">
    <text evidence="1">The sequence shown here is derived from an EMBL/GenBank/DDBJ whole genome shotgun (WGS) entry which is preliminary data.</text>
</comment>
<reference evidence="1 2" key="1">
    <citation type="submission" date="2023-02" db="EMBL/GenBank/DDBJ databases">
        <title>LHISI_Scaffold_Assembly.</title>
        <authorList>
            <person name="Stuart O.P."/>
            <person name="Cleave R."/>
            <person name="Magrath M.J.L."/>
            <person name="Mikheyev A.S."/>
        </authorList>
    </citation>
    <scope>NUCLEOTIDE SEQUENCE [LARGE SCALE GENOMIC DNA]</scope>
    <source>
        <strain evidence="1">Daus_M_001</strain>
        <tissue evidence="1">Leg muscle</tissue>
    </source>
</reference>
<evidence type="ECO:0000313" key="2">
    <source>
        <dbReference type="Proteomes" id="UP001159363"/>
    </source>
</evidence>
<evidence type="ECO:0000313" key="1">
    <source>
        <dbReference type="EMBL" id="KAJ8890702.1"/>
    </source>
</evidence>
<keyword evidence="2" id="KW-1185">Reference proteome</keyword>
<sequence length="148" mass="17111">MGLLQIIADRSALDIFNVYETDLFCKCTPALQTKHWLLKANVAVAGRTNAFRREYGWLRKITIANDLEVSETTITSIDTFWSTTFSWMLTLTRMLQLRLTSSKLPERVTVHGSKCHNPLSQTAFKKVDSTTKKNKKRKLKMLRKLYLL</sequence>
<dbReference type="Proteomes" id="UP001159363">
    <property type="component" value="Chromosome 3"/>
</dbReference>
<dbReference type="EMBL" id="JARBHB010000003">
    <property type="protein sequence ID" value="KAJ8890702.1"/>
    <property type="molecule type" value="Genomic_DNA"/>
</dbReference>
<name>A0ABQ9I237_9NEOP</name>